<name>A0A1J8PMS7_9AGAM</name>
<keyword evidence="2" id="KW-1185">Reference proteome</keyword>
<evidence type="ECO:0000313" key="2">
    <source>
        <dbReference type="Proteomes" id="UP000183567"/>
    </source>
</evidence>
<dbReference type="Proteomes" id="UP000183567">
    <property type="component" value="Unassembled WGS sequence"/>
</dbReference>
<dbReference type="AlphaFoldDB" id="A0A1J8PMS7"/>
<gene>
    <name evidence="1" type="ORF">AZE42_05512</name>
</gene>
<organism evidence="1 2">
    <name type="scientific">Rhizopogon vesiculosus</name>
    <dbReference type="NCBI Taxonomy" id="180088"/>
    <lineage>
        <taxon>Eukaryota</taxon>
        <taxon>Fungi</taxon>
        <taxon>Dikarya</taxon>
        <taxon>Basidiomycota</taxon>
        <taxon>Agaricomycotina</taxon>
        <taxon>Agaricomycetes</taxon>
        <taxon>Agaricomycetidae</taxon>
        <taxon>Boletales</taxon>
        <taxon>Suillineae</taxon>
        <taxon>Rhizopogonaceae</taxon>
        <taxon>Rhizopogon</taxon>
    </lineage>
</organism>
<comment type="caution">
    <text evidence="1">The sequence shown here is derived from an EMBL/GenBank/DDBJ whole genome shotgun (WGS) entry which is preliminary data.</text>
</comment>
<proteinExistence type="predicted"/>
<dbReference type="EMBL" id="LVVM01005567">
    <property type="protein sequence ID" value="OJA10213.1"/>
    <property type="molecule type" value="Genomic_DNA"/>
</dbReference>
<accession>A0A1J8PMS7</accession>
<sequence length="43" mass="4667">MTIVSNDPSLWSKIDADRSFSYVIVASSAMVVYDSGEQHSSDA</sequence>
<reference evidence="1 2" key="1">
    <citation type="submission" date="2016-03" db="EMBL/GenBank/DDBJ databases">
        <title>Comparative genomics of the ectomycorrhizal sister species Rhizopogon vinicolor and Rhizopogon vesiculosus (Basidiomycota: Boletales) reveals a divergence of the mating type B locus.</title>
        <authorList>
            <person name="Mujic A.B."/>
            <person name="Kuo A."/>
            <person name="Tritt A."/>
            <person name="Lipzen A."/>
            <person name="Chen C."/>
            <person name="Johnson J."/>
            <person name="Sharma A."/>
            <person name="Barry K."/>
            <person name="Grigoriev I.V."/>
            <person name="Spatafora J.W."/>
        </authorList>
    </citation>
    <scope>NUCLEOTIDE SEQUENCE [LARGE SCALE GENOMIC DNA]</scope>
    <source>
        <strain evidence="1 2">AM-OR11-056</strain>
    </source>
</reference>
<evidence type="ECO:0000313" key="1">
    <source>
        <dbReference type="EMBL" id="OJA10213.1"/>
    </source>
</evidence>
<protein>
    <submittedName>
        <fullName evidence="1">Uncharacterized protein</fullName>
    </submittedName>
</protein>